<evidence type="ECO:0000256" key="4">
    <source>
        <dbReference type="ARBA" id="ARBA00022777"/>
    </source>
</evidence>
<dbReference type="PROSITE" id="PS00584">
    <property type="entry name" value="PFKB_KINASES_2"/>
    <property type="match status" value="1"/>
</dbReference>
<evidence type="ECO:0000256" key="6">
    <source>
        <dbReference type="RuleBase" id="RU003704"/>
    </source>
</evidence>
<evidence type="ECO:0000313" key="8">
    <source>
        <dbReference type="EMBL" id="GAA1684217.1"/>
    </source>
</evidence>
<comment type="caution">
    <text evidence="8">The sequence shown here is derived from an EMBL/GenBank/DDBJ whole genome shotgun (WGS) entry which is preliminary data.</text>
</comment>
<evidence type="ECO:0000313" key="9">
    <source>
        <dbReference type="Proteomes" id="UP001500596"/>
    </source>
</evidence>
<evidence type="ECO:0000256" key="2">
    <source>
        <dbReference type="ARBA" id="ARBA00022679"/>
    </source>
</evidence>
<dbReference type="PANTHER" id="PTHR43085">
    <property type="entry name" value="HEXOKINASE FAMILY MEMBER"/>
    <property type="match status" value="1"/>
</dbReference>
<keyword evidence="4 6" id="KW-0418">Kinase</keyword>
<dbReference type="GO" id="GO:0016301">
    <property type="term" value="F:kinase activity"/>
    <property type="evidence" value="ECO:0007669"/>
    <property type="project" value="UniProtKB-KW"/>
</dbReference>
<evidence type="ECO:0000256" key="3">
    <source>
        <dbReference type="ARBA" id="ARBA00022741"/>
    </source>
</evidence>
<dbReference type="Pfam" id="PF00294">
    <property type="entry name" value="PfkB"/>
    <property type="match status" value="1"/>
</dbReference>
<dbReference type="InterPro" id="IPR050306">
    <property type="entry name" value="PfkB_Carbo_kinase"/>
</dbReference>
<protein>
    <submittedName>
        <fullName evidence="8">Carbohydrate kinase</fullName>
    </submittedName>
</protein>
<sequence>MTSHNDDAVGASNNGILVIGEALIDIVVTADNSEPVEHVGGSPANVALALGRLGDRVSVLTAIADDDRGRRIADHLRASGVAMHPSSWSLDRTSTALARITADGSARYEFDVTWSLPSVPVVRDDIVHVGSIAAFVQPGADSVLTALQNTPEPTVISFDPNIRPALVGDRAAALAQVDAITALADIVKLSDEDAEWLYPGWGAEAVVDRLLETGARVVAVTMGGDGALIGSAHGKVTVPAPHVKVRDTVGAGDTFSAGLIDAVLHQPDLLQTPDADALTSLGRHAAAAAAITVQRPGADPPTREELDRALRAEGVRRCTTEGIGLFPY</sequence>
<evidence type="ECO:0000259" key="7">
    <source>
        <dbReference type="Pfam" id="PF00294"/>
    </source>
</evidence>
<dbReference type="Gene3D" id="3.40.1190.20">
    <property type="match status" value="1"/>
</dbReference>
<dbReference type="InterPro" id="IPR029056">
    <property type="entry name" value="Ribokinase-like"/>
</dbReference>
<reference evidence="8 9" key="1">
    <citation type="journal article" date="2019" name="Int. J. Syst. Evol. Microbiol.">
        <title>The Global Catalogue of Microorganisms (GCM) 10K type strain sequencing project: providing services to taxonomists for standard genome sequencing and annotation.</title>
        <authorList>
            <consortium name="The Broad Institute Genomics Platform"/>
            <consortium name="The Broad Institute Genome Sequencing Center for Infectious Disease"/>
            <person name="Wu L."/>
            <person name="Ma J."/>
        </authorList>
    </citation>
    <scope>NUCLEOTIDE SEQUENCE [LARGE SCALE GENOMIC DNA]</scope>
    <source>
        <strain evidence="8 9">JCM 15575</strain>
    </source>
</reference>
<dbReference type="InterPro" id="IPR002173">
    <property type="entry name" value="Carboh/pur_kinase_PfkB_CS"/>
</dbReference>
<keyword evidence="2 6" id="KW-0808">Transferase</keyword>
<dbReference type="SUPFAM" id="SSF53613">
    <property type="entry name" value="Ribokinase-like"/>
    <property type="match status" value="1"/>
</dbReference>
<name>A0ABN2H9P8_9MICO</name>
<keyword evidence="9" id="KW-1185">Reference proteome</keyword>
<comment type="similarity">
    <text evidence="1 6">Belongs to the carbohydrate kinase PfkB family.</text>
</comment>
<dbReference type="PANTHER" id="PTHR43085:SF1">
    <property type="entry name" value="PSEUDOURIDINE KINASE-RELATED"/>
    <property type="match status" value="1"/>
</dbReference>
<proteinExistence type="inferred from homology"/>
<dbReference type="InterPro" id="IPR011611">
    <property type="entry name" value="PfkB_dom"/>
</dbReference>
<dbReference type="Proteomes" id="UP001500596">
    <property type="component" value="Unassembled WGS sequence"/>
</dbReference>
<dbReference type="RefSeq" id="WP_344055695.1">
    <property type="nucleotide sequence ID" value="NZ_BAAAPK010000001.1"/>
</dbReference>
<keyword evidence="3" id="KW-0547">Nucleotide-binding</keyword>
<dbReference type="PRINTS" id="PR00990">
    <property type="entry name" value="RIBOKINASE"/>
</dbReference>
<organism evidence="8 9">
    <name type="scientific">Microbacterium lacus</name>
    <dbReference type="NCBI Taxonomy" id="415217"/>
    <lineage>
        <taxon>Bacteria</taxon>
        <taxon>Bacillati</taxon>
        <taxon>Actinomycetota</taxon>
        <taxon>Actinomycetes</taxon>
        <taxon>Micrococcales</taxon>
        <taxon>Microbacteriaceae</taxon>
        <taxon>Microbacterium</taxon>
    </lineage>
</organism>
<dbReference type="InterPro" id="IPR002139">
    <property type="entry name" value="Ribo/fructo_kinase"/>
</dbReference>
<evidence type="ECO:0000256" key="1">
    <source>
        <dbReference type="ARBA" id="ARBA00010688"/>
    </source>
</evidence>
<gene>
    <name evidence="8" type="ORF">GCM10009807_30040</name>
</gene>
<accession>A0ABN2H9P8</accession>
<feature type="domain" description="Carbohydrate kinase PfkB" evidence="7">
    <location>
        <begin position="16"/>
        <end position="301"/>
    </location>
</feature>
<dbReference type="EMBL" id="BAAAPK010000001">
    <property type="protein sequence ID" value="GAA1684217.1"/>
    <property type="molecule type" value="Genomic_DNA"/>
</dbReference>
<keyword evidence="5" id="KW-0067">ATP-binding</keyword>
<dbReference type="CDD" id="cd01167">
    <property type="entry name" value="bac_FRK"/>
    <property type="match status" value="1"/>
</dbReference>
<evidence type="ECO:0000256" key="5">
    <source>
        <dbReference type="ARBA" id="ARBA00022840"/>
    </source>
</evidence>